<dbReference type="EMBL" id="CALLCH030000019">
    <property type="protein sequence ID" value="CAI4219359.1"/>
    <property type="molecule type" value="Genomic_DNA"/>
</dbReference>
<gene>
    <name evidence="2" type="ORF">PPNO1_LOCUS8925</name>
</gene>
<protein>
    <submittedName>
        <fullName evidence="2">Uncharacterized protein</fullName>
    </submittedName>
</protein>
<evidence type="ECO:0000256" key="1">
    <source>
        <dbReference type="SAM" id="MobiDB-lite"/>
    </source>
</evidence>
<evidence type="ECO:0000313" key="3">
    <source>
        <dbReference type="Proteomes" id="UP000838763"/>
    </source>
</evidence>
<feature type="compositionally biased region" description="Basic and acidic residues" evidence="1">
    <location>
        <begin position="35"/>
        <end position="45"/>
    </location>
</feature>
<dbReference type="AlphaFoldDB" id="A0A9P1HCY2"/>
<comment type="caution">
    <text evidence="2">The sequence shown here is derived from an EMBL/GenBank/DDBJ whole genome shotgun (WGS) entry which is preliminary data.</text>
</comment>
<dbReference type="OrthoDB" id="5342758at2759"/>
<feature type="region of interest" description="Disordered" evidence="1">
    <location>
        <begin position="363"/>
        <end position="399"/>
    </location>
</feature>
<proteinExistence type="predicted"/>
<feature type="region of interest" description="Disordered" evidence="1">
    <location>
        <begin position="1"/>
        <end position="45"/>
    </location>
</feature>
<keyword evidence="3" id="KW-1185">Reference proteome</keyword>
<reference evidence="2" key="1">
    <citation type="submission" date="2022-11" db="EMBL/GenBank/DDBJ databases">
        <authorList>
            <person name="Scott C."/>
            <person name="Bruce N."/>
        </authorList>
    </citation>
    <scope>NUCLEOTIDE SEQUENCE</scope>
</reference>
<organism evidence="2 3">
    <name type="scientific">Parascedosporium putredinis</name>
    <dbReference type="NCBI Taxonomy" id="1442378"/>
    <lineage>
        <taxon>Eukaryota</taxon>
        <taxon>Fungi</taxon>
        <taxon>Dikarya</taxon>
        <taxon>Ascomycota</taxon>
        <taxon>Pezizomycotina</taxon>
        <taxon>Sordariomycetes</taxon>
        <taxon>Hypocreomycetidae</taxon>
        <taxon>Microascales</taxon>
        <taxon>Microascaceae</taxon>
        <taxon>Parascedosporium</taxon>
    </lineage>
</organism>
<dbReference type="Proteomes" id="UP000838763">
    <property type="component" value="Unassembled WGS sequence"/>
</dbReference>
<accession>A0A9P1HCY2</accession>
<evidence type="ECO:0000313" key="2">
    <source>
        <dbReference type="EMBL" id="CAI4219359.1"/>
    </source>
</evidence>
<name>A0A9P1HCY2_9PEZI</name>
<sequence>MRAPSGYDLDELEPRPTDGLLATETPELTRRRKPRIEPRQRTTEIPPDVRSEEEFFAHTQPLFTGPPPPIARSVWMKGQGRHGRAKSPANSTLPPSKQIATSLLNLGSVLFDNRERHSELLTHPASDSVWHNLRRREKAVEKDLQHALDMQTDALLGELEERLIGLRNKKRWVDDRIDDVQNRREAGLSGYKGALREMQSDVASLMSHPPVAPSTESFGLYVISRKETNKACMVLEDTTAQTKGKGKGKMPNHQDMANQILSQMAPVITGLDTRLREAEGKQWNLLICAIGAELDTFREAEKVLQVSTRSAAKDTLIDQAPHESDADVSSVRTESPVFKPSLATLDTTIGRKATMTFRRIYSLRPQKRNTTPRERGRPVLNSPRRSIAATARIQSRKSI</sequence>